<keyword evidence="9" id="KW-0234">DNA repair</keyword>
<evidence type="ECO:0000313" key="18">
    <source>
        <dbReference type="Proteomes" id="UP000198976"/>
    </source>
</evidence>
<dbReference type="SUPFAM" id="SSF52540">
    <property type="entry name" value="P-loop containing nucleoside triphosphate hydrolases"/>
    <property type="match status" value="1"/>
</dbReference>
<dbReference type="GO" id="GO:0004386">
    <property type="term" value="F:helicase activity"/>
    <property type="evidence" value="ECO:0007669"/>
    <property type="project" value="UniProtKB-KW"/>
</dbReference>
<keyword evidence="2 14" id="KW-0547">Nucleotide-binding</keyword>
<dbReference type="CDD" id="cd17932">
    <property type="entry name" value="DEXQc_UvrD"/>
    <property type="match status" value="1"/>
</dbReference>
<sequence length="1122" mass="123516">MTTQTLTHPEMTARRIAELTGLPVPTAEQQRVIEADMEPLLVVAGAGSGKTETMSMRVLHMVAARGLSPDQILGLTFSRKAAAELGQRLRARLSTLSQHCDGIITTEDPVCMTYHSFAQQIVHDHGMRLGIDPNQRLIGQAGAVQMMTDIVEMWPHDLGSDKSVSSLVDSALGLAGQIAEHAMSIDEMRVFLDEFGTALREIGKPTGVLKSMVDTNDLRLRLLDLIDAFSERKRSERVVDFSDLLILANRLAHSAPAVRDQLRADYHAVFLDEFQDTSVIQMKFLAALFHDHPVTAVGDPNQSIYSWRGASAGSLKSFLDRFCSDTPHVEQTQYLSTAFRNDRMILDVANHVSRPLREDSDIPQLKTLEQTLTADLERARREAAPVAEQQRLEQAVQAARERAHDGVVDVAFETSTQDQAETAARFLVKHRQRRGSRWSSAAVLCRRTSDFIAVEKTLRAHDIPTQVIGLGGLLQQPAVADVRAALRLSVDVSDSPAALRLVTNLDLGASDLQVLGKWARARNTRTPGDHPLTYLLDALDTPPPVHWRGDDASPAISAAAVARVEVLSSKLRAIREWSGHPVTDQVERAISILGVATDAIADPMPNDGREALDTFVDVARNFEKDAPDPSMRAFLAWLDVAEQEERGLAGPHTDPDPDAVQILTIHGAKGLEWDSVVVYGLGDGIFPSHRSNSVTWRDDPPGASGWLERSSEIPYPLRGDADYLPALTIGEGEGRTPQSAFNNWISQTYRPEMGCQTEREERRLAYVALTRARHHMLLTGAWVASSAKLHFPSRYLMEPLEAGLTAADPERAIAPQPEPEEVAQLLAAQDSPLFPAPPDVSRQRMTQVAHAVQDAMTRHSGEATDGDTHLARTPHPLAADTRVLLDEHLLRKHDDALVVPLSRIPATSVTRLLSSPDEYARDLRRPIPREPSDAATLGTLFHSWVERQLRMVSGELWDEHIPGEETLSSAQHRRFDAMKGIFNTLPIVNTGKPIAVEEPFSVRIGSLSIPGRFDAVFEDADGRTVIIDWKTGRAPTRNPSGALTAQAHLTQLRLYTAAWAQRSGTDPDDIHARIVYLGGNPSVPADQRMYSREALDAIVREYDSPINDLETALQAVFTQSPA</sequence>
<evidence type="ECO:0000256" key="4">
    <source>
        <dbReference type="ARBA" id="ARBA00022801"/>
    </source>
</evidence>
<keyword evidence="6" id="KW-0269">Exonuclease</keyword>
<evidence type="ECO:0000256" key="10">
    <source>
        <dbReference type="ARBA" id="ARBA00023235"/>
    </source>
</evidence>
<dbReference type="PANTHER" id="PTHR11070:SF55">
    <property type="entry name" value="DNA 3'-5' HELICASE"/>
    <property type="match status" value="1"/>
</dbReference>
<evidence type="ECO:0000256" key="1">
    <source>
        <dbReference type="ARBA" id="ARBA00022722"/>
    </source>
</evidence>
<evidence type="ECO:0000313" key="17">
    <source>
        <dbReference type="EMBL" id="SDT87402.1"/>
    </source>
</evidence>
<keyword evidence="5 14" id="KW-0347">Helicase</keyword>
<protein>
    <recommendedName>
        <fullName evidence="12">DNA 3'-5' helicase</fullName>
        <ecNumber evidence="12">5.6.2.4</ecNumber>
    </recommendedName>
</protein>
<dbReference type="InterPro" id="IPR000212">
    <property type="entry name" value="DNA_helicase_UvrD/REP"/>
</dbReference>
<dbReference type="Pfam" id="PF13361">
    <property type="entry name" value="UvrD_C"/>
    <property type="match status" value="1"/>
</dbReference>
<evidence type="ECO:0000259" key="15">
    <source>
        <dbReference type="PROSITE" id="PS51198"/>
    </source>
</evidence>
<comment type="catalytic activity">
    <reaction evidence="11">
        <text>Couples ATP hydrolysis with the unwinding of duplex DNA by translocating in the 3'-5' direction.</text>
        <dbReference type="EC" id="5.6.2.4"/>
    </reaction>
</comment>
<evidence type="ECO:0000256" key="5">
    <source>
        <dbReference type="ARBA" id="ARBA00022806"/>
    </source>
</evidence>
<feature type="domain" description="UvrD-like helicase ATP-binding" evidence="15">
    <location>
        <begin position="23"/>
        <end position="342"/>
    </location>
</feature>
<feature type="domain" description="UvrD-like helicase C-terminal" evidence="16">
    <location>
        <begin position="377"/>
        <end position="670"/>
    </location>
</feature>
<evidence type="ECO:0000256" key="12">
    <source>
        <dbReference type="ARBA" id="ARBA00034808"/>
    </source>
</evidence>
<keyword evidence="8" id="KW-0238">DNA-binding</keyword>
<dbReference type="InterPro" id="IPR014016">
    <property type="entry name" value="UvrD-like_ATP-bd"/>
</dbReference>
<comment type="catalytic activity">
    <reaction evidence="13">
        <text>ATP + H2O = ADP + phosphate + H(+)</text>
        <dbReference type="Rhea" id="RHEA:13065"/>
        <dbReference type="ChEBI" id="CHEBI:15377"/>
        <dbReference type="ChEBI" id="CHEBI:15378"/>
        <dbReference type="ChEBI" id="CHEBI:30616"/>
        <dbReference type="ChEBI" id="CHEBI:43474"/>
        <dbReference type="ChEBI" id="CHEBI:456216"/>
        <dbReference type="EC" id="5.6.2.4"/>
    </reaction>
</comment>
<evidence type="ECO:0000256" key="8">
    <source>
        <dbReference type="ARBA" id="ARBA00023125"/>
    </source>
</evidence>
<proteinExistence type="predicted"/>
<dbReference type="PANTHER" id="PTHR11070">
    <property type="entry name" value="UVRD / RECB / PCRA DNA HELICASE FAMILY MEMBER"/>
    <property type="match status" value="1"/>
</dbReference>
<dbReference type="InterPro" id="IPR038726">
    <property type="entry name" value="PDDEXK_AddAB-type"/>
</dbReference>
<evidence type="ECO:0000256" key="7">
    <source>
        <dbReference type="ARBA" id="ARBA00022840"/>
    </source>
</evidence>
<dbReference type="Gene3D" id="3.40.50.300">
    <property type="entry name" value="P-loop containing nucleotide triphosphate hydrolases"/>
    <property type="match status" value="4"/>
</dbReference>
<dbReference type="PROSITE" id="PS51217">
    <property type="entry name" value="UVRD_HELICASE_CTER"/>
    <property type="match status" value="1"/>
</dbReference>
<dbReference type="InterPro" id="IPR014017">
    <property type="entry name" value="DNA_helicase_UvrD-like_C"/>
</dbReference>
<dbReference type="EC" id="5.6.2.4" evidence="12"/>
<keyword evidence="1" id="KW-0540">Nuclease</keyword>
<gene>
    <name evidence="17" type="ORF">SAMN04489714_0427</name>
</gene>
<evidence type="ECO:0000256" key="9">
    <source>
        <dbReference type="ARBA" id="ARBA00023204"/>
    </source>
</evidence>
<evidence type="ECO:0000256" key="2">
    <source>
        <dbReference type="ARBA" id="ARBA00022741"/>
    </source>
</evidence>
<evidence type="ECO:0000256" key="3">
    <source>
        <dbReference type="ARBA" id="ARBA00022763"/>
    </source>
</evidence>
<reference evidence="17 18" key="1">
    <citation type="submission" date="2016-10" db="EMBL/GenBank/DDBJ databases">
        <authorList>
            <person name="Varghese N."/>
            <person name="Submissions S."/>
        </authorList>
    </citation>
    <scope>NUCLEOTIDE SEQUENCE [LARGE SCALE GENOMIC DNA]</scope>
    <source>
        <strain evidence="17 18">DSM 9169</strain>
    </source>
</reference>
<evidence type="ECO:0000256" key="6">
    <source>
        <dbReference type="ARBA" id="ARBA00022839"/>
    </source>
</evidence>
<keyword evidence="3" id="KW-0227">DNA damage</keyword>
<accession>A0ABY0V5N9</accession>
<dbReference type="Pfam" id="PF12705">
    <property type="entry name" value="PDDEXK_1"/>
    <property type="match status" value="1"/>
</dbReference>
<dbReference type="InterPro" id="IPR011604">
    <property type="entry name" value="PDDEXK-like_dom_sf"/>
</dbReference>
<dbReference type="PROSITE" id="PS51198">
    <property type="entry name" value="UVRD_HELICASE_ATP_BIND"/>
    <property type="match status" value="1"/>
</dbReference>
<dbReference type="Proteomes" id="UP000198976">
    <property type="component" value="Chromosome I"/>
</dbReference>
<dbReference type="Gene3D" id="1.10.486.10">
    <property type="entry name" value="PCRA, domain 4"/>
    <property type="match status" value="1"/>
</dbReference>
<keyword evidence="18" id="KW-1185">Reference proteome</keyword>
<keyword evidence="7 14" id="KW-0067">ATP-binding</keyword>
<evidence type="ECO:0000259" key="16">
    <source>
        <dbReference type="PROSITE" id="PS51217"/>
    </source>
</evidence>
<dbReference type="RefSeq" id="WP_058236147.1">
    <property type="nucleotide sequence ID" value="NZ_LT629792.1"/>
</dbReference>
<evidence type="ECO:0000256" key="13">
    <source>
        <dbReference type="ARBA" id="ARBA00048988"/>
    </source>
</evidence>
<dbReference type="Gene3D" id="3.90.320.10">
    <property type="match status" value="1"/>
</dbReference>
<dbReference type="Pfam" id="PF00580">
    <property type="entry name" value="UvrD-helicase"/>
    <property type="match status" value="1"/>
</dbReference>
<keyword evidence="4 14" id="KW-0378">Hydrolase</keyword>
<feature type="binding site" evidence="14">
    <location>
        <begin position="44"/>
        <end position="51"/>
    </location>
    <ligand>
        <name>ATP</name>
        <dbReference type="ChEBI" id="CHEBI:30616"/>
    </ligand>
</feature>
<keyword evidence="10" id="KW-0413">Isomerase</keyword>
<dbReference type="SUPFAM" id="SSF52980">
    <property type="entry name" value="Restriction endonuclease-like"/>
    <property type="match status" value="1"/>
</dbReference>
<evidence type="ECO:0000256" key="14">
    <source>
        <dbReference type="PROSITE-ProRule" id="PRU00560"/>
    </source>
</evidence>
<name>A0ABY0V5N9_9ACTO</name>
<organism evidence="17 18">
    <name type="scientific">Schaalia radingae</name>
    <dbReference type="NCBI Taxonomy" id="131110"/>
    <lineage>
        <taxon>Bacteria</taxon>
        <taxon>Bacillati</taxon>
        <taxon>Actinomycetota</taxon>
        <taxon>Actinomycetes</taxon>
        <taxon>Actinomycetales</taxon>
        <taxon>Actinomycetaceae</taxon>
        <taxon>Schaalia</taxon>
    </lineage>
</organism>
<dbReference type="EMBL" id="LT629792">
    <property type="protein sequence ID" value="SDT87402.1"/>
    <property type="molecule type" value="Genomic_DNA"/>
</dbReference>
<dbReference type="InterPro" id="IPR027417">
    <property type="entry name" value="P-loop_NTPase"/>
</dbReference>
<dbReference type="InterPro" id="IPR011335">
    <property type="entry name" value="Restrct_endonuc-II-like"/>
</dbReference>
<evidence type="ECO:0000256" key="11">
    <source>
        <dbReference type="ARBA" id="ARBA00034617"/>
    </source>
</evidence>